<sequence length="144" mass="15886">MFFRFSKNYALWDTIFIIAIAGYTLFGLWGVSLLSCDGLKISSDLCCYVQNMAGELRRELFSLDPLLAVPTTANSIISLESTLASLLQPGDDIVQGMLRAGAVGVFFHYIACYYLGRRLFDTPLIAALFALLTGVTVWVSFGTY</sequence>
<dbReference type="EMBL" id="VSSQ01000043">
    <property type="protein sequence ID" value="MPL68787.1"/>
    <property type="molecule type" value="Genomic_DNA"/>
</dbReference>
<proteinExistence type="predicted"/>
<evidence type="ECO:0000313" key="2">
    <source>
        <dbReference type="EMBL" id="MPL68787.1"/>
    </source>
</evidence>
<keyword evidence="1" id="KW-0472">Membrane</keyword>
<feature type="transmembrane region" description="Helical" evidence="1">
    <location>
        <begin position="123"/>
        <end position="141"/>
    </location>
</feature>
<gene>
    <name evidence="2" type="ORF">SDC9_14516</name>
</gene>
<comment type="caution">
    <text evidence="2">The sequence shown here is derived from an EMBL/GenBank/DDBJ whole genome shotgun (WGS) entry which is preliminary data.</text>
</comment>
<name>A0A644TQQ9_9ZZZZ</name>
<protein>
    <submittedName>
        <fullName evidence="2">Uncharacterized protein</fullName>
    </submittedName>
</protein>
<keyword evidence="1" id="KW-1133">Transmembrane helix</keyword>
<feature type="transmembrane region" description="Helical" evidence="1">
    <location>
        <begin position="96"/>
        <end position="116"/>
    </location>
</feature>
<dbReference type="AlphaFoldDB" id="A0A644TQQ9"/>
<keyword evidence="1" id="KW-0812">Transmembrane</keyword>
<organism evidence="2">
    <name type="scientific">bioreactor metagenome</name>
    <dbReference type="NCBI Taxonomy" id="1076179"/>
    <lineage>
        <taxon>unclassified sequences</taxon>
        <taxon>metagenomes</taxon>
        <taxon>ecological metagenomes</taxon>
    </lineage>
</organism>
<evidence type="ECO:0000256" key="1">
    <source>
        <dbReference type="SAM" id="Phobius"/>
    </source>
</evidence>
<reference evidence="2" key="1">
    <citation type="submission" date="2019-08" db="EMBL/GenBank/DDBJ databases">
        <authorList>
            <person name="Kucharzyk K."/>
            <person name="Murdoch R.W."/>
            <person name="Higgins S."/>
            <person name="Loffler F."/>
        </authorList>
    </citation>
    <scope>NUCLEOTIDE SEQUENCE</scope>
</reference>
<feature type="transmembrane region" description="Helical" evidence="1">
    <location>
        <begin position="9"/>
        <end position="29"/>
    </location>
</feature>
<accession>A0A644TQQ9</accession>